<reference evidence="2" key="1">
    <citation type="journal article" date="2022" name="bioRxiv">
        <title>Sequencing and chromosome-scale assembly of the giantPleurodeles waltlgenome.</title>
        <authorList>
            <person name="Brown T."/>
            <person name="Elewa A."/>
            <person name="Iarovenko S."/>
            <person name="Subramanian E."/>
            <person name="Araus A.J."/>
            <person name="Petzold A."/>
            <person name="Susuki M."/>
            <person name="Suzuki K.-i.T."/>
            <person name="Hayashi T."/>
            <person name="Toyoda A."/>
            <person name="Oliveira C."/>
            <person name="Osipova E."/>
            <person name="Leigh N.D."/>
            <person name="Simon A."/>
            <person name="Yun M.H."/>
        </authorList>
    </citation>
    <scope>NUCLEOTIDE SEQUENCE</scope>
    <source>
        <strain evidence="2">20211129_DDA</strain>
        <tissue evidence="2">Liver</tissue>
    </source>
</reference>
<feature type="region of interest" description="Disordered" evidence="1">
    <location>
        <begin position="68"/>
        <end position="104"/>
    </location>
</feature>
<accession>A0AAV7VUV2</accession>
<dbReference type="Proteomes" id="UP001066276">
    <property type="component" value="Chromosome 1_2"/>
</dbReference>
<evidence type="ECO:0000256" key="1">
    <source>
        <dbReference type="SAM" id="MobiDB-lite"/>
    </source>
</evidence>
<dbReference type="AlphaFoldDB" id="A0AAV7VUV2"/>
<evidence type="ECO:0000313" key="2">
    <source>
        <dbReference type="EMBL" id="KAJ1204561.1"/>
    </source>
</evidence>
<comment type="caution">
    <text evidence="2">The sequence shown here is derived from an EMBL/GenBank/DDBJ whole genome shotgun (WGS) entry which is preliminary data.</text>
</comment>
<protein>
    <submittedName>
        <fullName evidence="2">Uncharacterized protein</fullName>
    </submittedName>
</protein>
<name>A0AAV7VUV2_PLEWA</name>
<evidence type="ECO:0000313" key="3">
    <source>
        <dbReference type="Proteomes" id="UP001066276"/>
    </source>
</evidence>
<keyword evidence="3" id="KW-1185">Reference proteome</keyword>
<organism evidence="2 3">
    <name type="scientific">Pleurodeles waltl</name>
    <name type="common">Iberian ribbed newt</name>
    <dbReference type="NCBI Taxonomy" id="8319"/>
    <lineage>
        <taxon>Eukaryota</taxon>
        <taxon>Metazoa</taxon>
        <taxon>Chordata</taxon>
        <taxon>Craniata</taxon>
        <taxon>Vertebrata</taxon>
        <taxon>Euteleostomi</taxon>
        <taxon>Amphibia</taxon>
        <taxon>Batrachia</taxon>
        <taxon>Caudata</taxon>
        <taxon>Salamandroidea</taxon>
        <taxon>Salamandridae</taxon>
        <taxon>Pleurodelinae</taxon>
        <taxon>Pleurodeles</taxon>
    </lineage>
</organism>
<dbReference type="EMBL" id="JANPWB010000002">
    <property type="protein sequence ID" value="KAJ1204561.1"/>
    <property type="molecule type" value="Genomic_DNA"/>
</dbReference>
<sequence>MLFFSSFFSLSRRADRGAGTTRLRPPGRPLLARRPQALQTTVAGRFLLGLGARRFLKSSDAGQVIHRGRCGAPATSRGSPQNGARGLGGHLPSWSSHAPKNVLM</sequence>
<proteinExistence type="predicted"/>
<gene>
    <name evidence="2" type="ORF">NDU88_000007</name>
</gene>